<dbReference type="OrthoDB" id="10519102at2759"/>
<proteinExistence type="predicted"/>
<organism evidence="1 2">
    <name type="scientific">Morchella conica CCBAS932</name>
    <dbReference type="NCBI Taxonomy" id="1392247"/>
    <lineage>
        <taxon>Eukaryota</taxon>
        <taxon>Fungi</taxon>
        <taxon>Dikarya</taxon>
        <taxon>Ascomycota</taxon>
        <taxon>Pezizomycotina</taxon>
        <taxon>Pezizomycetes</taxon>
        <taxon>Pezizales</taxon>
        <taxon>Morchellaceae</taxon>
        <taxon>Morchella</taxon>
    </lineage>
</organism>
<dbReference type="AlphaFoldDB" id="A0A3N4KJI1"/>
<dbReference type="InParanoid" id="A0A3N4KJI1"/>
<sequence length="170" mass="19278">MPPTHSPDPQYSQYLANMLASCRNKIARFTEELVSTYKRRHCTAAMLTFERIQLHQDGYATTPPSADVARNEPMEIQVTRAAIENMVQDLRFLENWREYIARQMYEMKAEELNLMVDIKADNDLLERNSAFVKLDAGGILTGISSTEYLSTTVLFGHSVNTGSSAILDRP</sequence>
<gene>
    <name evidence="1" type="ORF">P167DRAFT_547042</name>
</gene>
<keyword evidence="2" id="KW-1185">Reference proteome</keyword>
<protein>
    <submittedName>
        <fullName evidence="1">Uncharacterized protein</fullName>
    </submittedName>
</protein>
<dbReference type="EMBL" id="ML119141">
    <property type="protein sequence ID" value="RPB10726.1"/>
    <property type="molecule type" value="Genomic_DNA"/>
</dbReference>
<evidence type="ECO:0000313" key="2">
    <source>
        <dbReference type="Proteomes" id="UP000277580"/>
    </source>
</evidence>
<dbReference type="Proteomes" id="UP000277580">
    <property type="component" value="Unassembled WGS sequence"/>
</dbReference>
<name>A0A3N4KJI1_9PEZI</name>
<accession>A0A3N4KJI1</accession>
<evidence type="ECO:0000313" key="1">
    <source>
        <dbReference type="EMBL" id="RPB10726.1"/>
    </source>
</evidence>
<reference evidence="1 2" key="1">
    <citation type="journal article" date="2018" name="Nat. Ecol. Evol.">
        <title>Pezizomycetes genomes reveal the molecular basis of ectomycorrhizal truffle lifestyle.</title>
        <authorList>
            <person name="Murat C."/>
            <person name="Payen T."/>
            <person name="Noel B."/>
            <person name="Kuo A."/>
            <person name="Morin E."/>
            <person name="Chen J."/>
            <person name="Kohler A."/>
            <person name="Krizsan K."/>
            <person name="Balestrini R."/>
            <person name="Da Silva C."/>
            <person name="Montanini B."/>
            <person name="Hainaut M."/>
            <person name="Levati E."/>
            <person name="Barry K.W."/>
            <person name="Belfiori B."/>
            <person name="Cichocki N."/>
            <person name="Clum A."/>
            <person name="Dockter R.B."/>
            <person name="Fauchery L."/>
            <person name="Guy J."/>
            <person name="Iotti M."/>
            <person name="Le Tacon F."/>
            <person name="Lindquist E.A."/>
            <person name="Lipzen A."/>
            <person name="Malagnac F."/>
            <person name="Mello A."/>
            <person name="Molinier V."/>
            <person name="Miyauchi S."/>
            <person name="Poulain J."/>
            <person name="Riccioni C."/>
            <person name="Rubini A."/>
            <person name="Sitrit Y."/>
            <person name="Splivallo R."/>
            <person name="Traeger S."/>
            <person name="Wang M."/>
            <person name="Zifcakova L."/>
            <person name="Wipf D."/>
            <person name="Zambonelli A."/>
            <person name="Paolocci F."/>
            <person name="Nowrousian M."/>
            <person name="Ottonello S."/>
            <person name="Baldrian P."/>
            <person name="Spatafora J.W."/>
            <person name="Henrissat B."/>
            <person name="Nagy L.G."/>
            <person name="Aury J.M."/>
            <person name="Wincker P."/>
            <person name="Grigoriev I.V."/>
            <person name="Bonfante P."/>
            <person name="Martin F.M."/>
        </authorList>
    </citation>
    <scope>NUCLEOTIDE SEQUENCE [LARGE SCALE GENOMIC DNA]</scope>
    <source>
        <strain evidence="1 2">CCBAS932</strain>
    </source>
</reference>